<evidence type="ECO:0000256" key="1">
    <source>
        <dbReference type="SAM" id="MobiDB-lite"/>
    </source>
</evidence>
<evidence type="ECO:0000313" key="3">
    <source>
        <dbReference type="EMBL" id="JAA22303.1"/>
    </source>
</evidence>
<dbReference type="EMBL" id="GABD01010797">
    <property type="protein sequence ID" value="JAA22303.1"/>
    <property type="molecule type" value="mRNA"/>
</dbReference>
<reference evidence="2" key="1">
    <citation type="submission" date="2012-10" db="EMBL/GenBank/DDBJ databases">
        <title>De novo assembly of the reference chimpanzee transcriptome from NextGen mRNA sequences.</title>
        <authorList>
            <person name="Maudhoo M.D."/>
            <person name="Meehan D.T."/>
            <person name="Norgren R.B.Jr."/>
        </authorList>
    </citation>
    <scope>NUCLEOTIDE SEQUENCE</scope>
    <source>
        <tissue evidence="2">Adipose stromal</tissue>
        <tissue evidence="3">Skin</tissue>
    </source>
</reference>
<organism evidence="2">
    <name type="scientific">Pan troglodytes</name>
    <name type="common">Chimpanzee</name>
    <dbReference type="NCBI Taxonomy" id="9598"/>
    <lineage>
        <taxon>Eukaryota</taxon>
        <taxon>Metazoa</taxon>
        <taxon>Chordata</taxon>
        <taxon>Craniata</taxon>
        <taxon>Vertebrata</taxon>
        <taxon>Euteleostomi</taxon>
        <taxon>Mammalia</taxon>
        <taxon>Eutheria</taxon>
        <taxon>Euarchontoglires</taxon>
        <taxon>Primates</taxon>
        <taxon>Haplorrhini</taxon>
        <taxon>Catarrhini</taxon>
        <taxon>Hominidae</taxon>
        <taxon>Pan</taxon>
    </lineage>
</organism>
<gene>
    <name evidence="2" type="primary">HSBP1L1</name>
</gene>
<protein>
    <submittedName>
        <fullName evidence="2">Heat shock factor binding protein 1-like 1</fullName>
    </submittedName>
</protein>
<accession>K7BA18</accession>
<dbReference type="EMBL" id="GABC01002463">
    <property type="protein sequence ID" value="JAA08875.1"/>
    <property type="molecule type" value="mRNA"/>
</dbReference>
<sequence>MSVFGDGASTEVIKVTWVLRVGPSSNRIRLSEKRRQGLACSPPVPAPEKEAIGKPRRALPRNHTDQHLDLGLPENRTVKRQVSVV</sequence>
<feature type="region of interest" description="Disordered" evidence="1">
    <location>
        <begin position="32"/>
        <end position="85"/>
    </location>
</feature>
<proteinExistence type="evidence at transcript level"/>
<keyword evidence="2" id="KW-0346">Stress response</keyword>
<name>K7BA18_PANTR</name>
<evidence type="ECO:0000313" key="2">
    <source>
        <dbReference type="EMBL" id="JAA08875.1"/>
    </source>
</evidence>
<dbReference type="AlphaFoldDB" id="K7BA18"/>